<evidence type="ECO:0000313" key="2">
    <source>
        <dbReference type="EMBL" id="PIU02377.1"/>
    </source>
</evidence>
<proteinExistence type="predicted"/>
<accession>A0A2M6XBC7</accession>
<dbReference type="EMBL" id="PEZK01000010">
    <property type="protein sequence ID" value="PIU02377.1"/>
    <property type="molecule type" value="Genomic_DNA"/>
</dbReference>
<gene>
    <name evidence="2" type="ORF">COT66_00640</name>
</gene>
<organism evidence="2 3">
    <name type="scientific">Candidatus Shapirobacteria bacterium CG09_land_8_20_14_0_10_49_15</name>
    <dbReference type="NCBI Taxonomy" id="1974482"/>
    <lineage>
        <taxon>Bacteria</taxon>
        <taxon>Candidatus Shapironibacteriota</taxon>
    </lineage>
</organism>
<comment type="caution">
    <text evidence="2">The sequence shown here is derived from an EMBL/GenBank/DDBJ whole genome shotgun (WGS) entry which is preliminary data.</text>
</comment>
<reference evidence="3" key="1">
    <citation type="submission" date="2017-09" db="EMBL/GenBank/DDBJ databases">
        <title>Depth-based differentiation of microbial function through sediment-hosted aquifers and enrichment of novel symbionts in the deep terrestrial subsurface.</title>
        <authorList>
            <person name="Probst A.J."/>
            <person name="Ladd B."/>
            <person name="Jarett J.K."/>
            <person name="Geller-Mcgrath D.E."/>
            <person name="Sieber C.M.K."/>
            <person name="Emerson J.B."/>
            <person name="Anantharaman K."/>
            <person name="Thomas B.C."/>
            <person name="Malmstrom R."/>
            <person name="Stieglmeier M."/>
            <person name="Klingl A."/>
            <person name="Woyke T."/>
            <person name="Ryan C.M."/>
            <person name="Banfield J.F."/>
        </authorList>
    </citation>
    <scope>NUCLEOTIDE SEQUENCE [LARGE SCALE GENOMIC DNA]</scope>
</reference>
<dbReference type="AlphaFoldDB" id="A0A2M6XBC7"/>
<protein>
    <submittedName>
        <fullName evidence="2">Uncharacterized protein</fullName>
    </submittedName>
</protein>
<evidence type="ECO:0000256" key="1">
    <source>
        <dbReference type="SAM" id="MobiDB-lite"/>
    </source>
</evidence>
<sequence length="61" mass="6676">MIEITENSQPNKSWEQLEPEKVLAAFTGDYTHHINAEGVPLAPDAPHGCSRSGIDRNDGKC</sequence>
<dbReference type="Proteomes" id="UP000231214">
    <property type="component" value="Unassembled WGS sequence"/>
</dbReference>
<evidence type="ECO:0000313" key="3">
    <source>
        <dbReference type="Proteomes" id="UP000231214"/>
    </source>
</evidence>
<feature type="region of interest" description="Disordered" evidence="1">
    <location>
        <begin position="38"/>
        <end position="61"/>
    </location>
</feature>
<name>A0A2M6XBC7_9BACT</name>